<dbReference type="EMBL" id="ABXJ01000095">
    <property type="protein sequence ID" value="EEA90090.1"/>
    <property type="molecule type" value="Genomic_DNA"/>
</dbReference>
<feature type="transmembrane region" description="Helical" evidence="7">
    <location>
        <begin position="163"/>
        <end position="182"/>
    </location>
</feature>
<dbReference type="eggNOG" id="COG1173">
    <property type="taxonomic scope" value="Bacteria"/>
</dbReference>
<evidence type="ECO:0000256" key="2">
    <source>
        <dbReference type="ARBA" id="ARBA00022448"/>
    </source>
</evidence>
<keyword evidence="3" id="KW-1003">Cell membrane</keyword>
<comment type="caution">
    <text evidence="10">The sequence shown here is derived from an EMBL/GenBank/DDBJ whole genome shotgun (WGS) entry which is preliminary data.</text>
</comment>
<protein>
    <submittedName>
        <fullName evidence="10">ABC transporter, permease protein</fullName>
    </submittedName>
</protein>
<name>B6GC87_9ACTN</name>
<dbReference type="HOGENOM" id="CLU_028518_5_4_11"/>
<dbReference type="PROSITE" id="PS50928">
    <property type="entry name" value="ABC_TM1"/>
    <property type="match status" value="1"/>
</dbReference>
<comment type="similarity">
    <text evidence="7">Belongs to the binding-protein-dependent transport system permease family.</text>
</comment>
<dbReference type="SUPFAM" id="SSF161098">
    <property type="entry name" value="MetI-like"/>
    <property type="match status" value="1"/>
</dbReference>
<evidence type="ECO:0000259" key="9">
    <source>
        <dbReference type="PROSITE" id="PS50928"/>
    </source>
</evidence>
<evidence type="ECO:0000256" key="5">
    <source>
        <dbReference type="ARBA" id="ARBA00022989"/>
    </source>
</evidence>
<evidence type="ECO:0000256" key="6">
    <source>
        <dbReference type="ARBA" id="ARBA00023136"/>
    </source>
</evidence>
<dbReference type="STRING" id="445975.COLSTE_01709"/>
<feature type="region of interest" description="Disordered" evidence="8">
    <location>
        <begin position="1"/>
        <end position="23"/>
    </location>
</feature>
<proteinExistence type="inferred from homology"/>
<keyword evidence="5 7" id="KW-1133">Transmembrane helix</keyword>
<dbReference type="PANTHER" id="PTHR43386">
    <property type="entry name" value="OLIGOPEPTIDE TRANSPORT SYSTEM PERMEASE PROTEIN APPC"/>
    <property type="match status" value="1"/>
</dbReference>
<dbReference type="InterPro" id="IPR050366">
    <property type="entry name" value="BP-dependent_transpt_permease"/>
</dbReference>
<comment type="subcellular location">
    <subcellularLocation>
        <location evidence="1 7">Cell membrane</location>
        <topology evidence="1 7">Multi-pass membrane protein</topology>
    </subcellularLocation>
</comment>
<dbReference type="InterPro" id="IPR035906">
    <property type="entry name" value="MetI-like_sf"/>
</dbReference>
<keyword evidence="11" id="KW-1185">Reference proteome</keyword>
<evidence type="ECO:0000256" key="8">
    <source>
        <dbReference type="SAM" id="MobiDB-lite"/>
    </source>
</evidence>
<gene>
    <name evidence="10" type="ORF">COLSTE_01709</name>
</gene>
<dbReference type="GeneID" id="98003399"/>
<dbReference type="PANTHER" id="PTHR43386:SF23">
    <property type="entry name" value="ABC TRANSPORTER"/>
    <property type="match status" value="1"/>
</dbReference>
<feature type="transmembrane region" description="Helical" evidence="7">
    <location>
        <begin position="104"/>
        <end position="126"/>
    </location>
</feature>
<dbReference type="GO" id="GO:0005886">
    <property type="term" value="C:plasma membrane"/>
    <property type="evidence" value="ECO:0007669"/>
    <property type="project" value="UniProtKB-SubCell"/>
</dbReference>
<dbReference type="Proteomes" id="UP000003560">
    <property type="component" value="Unassembled WGS sequence"/>
</dbReference>
<feature type="transmembrane region" description="Helical" evidence="7">
    <location>
        <begin position="40"/>
        <end position="62"/>
    </location>
</feature>
<sequence>MMLRDDRRACPCRDGGRESRGEPTTFHVPVYRGGGNRARLLRTCVACTALLLGAALAGQLLASRAGSTDFAAKMLAPCLEHPFGTDQMGRDMLARTLAGLSTSLFVGLCASVASAVISLVLAVVAAYGGRAADACVSWLTDLVMGIPHIVLLMLISYALGRGFWGVTVGVALTHWPSLARVLRAELMQARRERYIEVSEALGVSRARIALRHLVPAVVPQLVVGAVLSFPHAILHEASITFLGFGLSPDEPAIGVILAESMGYLTAGAWWLALLPGAALVGCVLLFDAMGSALRRLVDARTSQE</sequence>
<dbReference type="GO" id="GO:0055085">
    <property type="term" value="P:transmembrane transport"/>
    <property type="evidence" value="ECO:0007669"/>
    <property type="project" value="InterPro"/>
</dbReference>
<dbReference type="Gene3D" id="1.10.3720.10">
    <property type="entry name" value="MetI-like"/>
    <property type="match status" value="1"/>
</dbReference>
<dbReference type="AlphaFoldDB" id="B6GC87"/>
<evidence type="ECO:0000313" key="11">
    <source>
        <dbReference type="Proteomes" id="UP000003560"/>
    </source>
</evidence>
<organism evidence="10 11">
    <name type="scientific">Collinsella stercoris DSM 13279</name>
    <dbReference type="NCBI Taxonomy" id="445975"/>
    <lineage>
        <taxon>Bacteria</taxon>
        <taxon>Bacillati</taxon>
        <taxon>Actinomycetota</taxon>
        <taxon>Coriobacteriia</taxon>
        <taxon>Coriobacteriales</taxon>
        <taxon>Coriobacteriaceae</taxon>
        <taxon>Collinsella</taxon>
    </lineage>
</organism>
<keyword evidence="4 7" id="KW-0812">Transmembrane</keyword>
<evidence type="ECO:0000256" key="1">
    <source>
        <dbReference type="ARBA" id="ARBA00004651"/>
    </source>
</evidence>
<evidence type="ECO:0000256" key="4">
    <source>
        <dbReference type="ARBA" id="ARBA00022692"/>
    </source>
</evidence>
<feature type="domain" description="ABC transmembrane type-1" evidence="9">
    <location>
        <begin position="100"/>
        <end position="290"/>
    </location>
</feature>
<reference evidence="10 11" key="2">
    <citation type="submission" date="2008-10" db="EMBL/GenBank/DDBJ databases">
        <authorList>
            <person name="Fulton L."/>
            <person name="Clifton S."/>
            <person name="Fulton B."/>
            <person name="Xu J."/>
            <person name="Minx P."/>
            <person name="Pepin K.H."/>
            <person name="Johnson M."/>
            <person name="Thiruvilangam P."/>
            <person name="Bhonagiri V."/>
            <person name="Nash W.E."/>
            <person name="Mardis E.R."/>
            <person name="Wilson R.K."/>
        </authorList>
    </citation>
    <scope>NUCLEOTIDE SEQUENCE [LARGE SCALE GENOMIC DNA]</scope>
    <source>
        <strain evidence="10 11">DSM 13279</strain>
    </source>
</reference>
<feature type="transmembrane region" description="Helical" evidence="7">
    <location>
        <begin position="267"/>
        <end position="286"/>
    </location>
</feature>
<dbReference type="Pfam" id="PF00528">
    <property type="entry name" value="BPD_transp_1"/>
    <property type="match status" value="1"/>
</dbReference>
<dbReference type="CDD" id="cd06261">
    <property type="entry name" value="TM_PBP2"/>
    <property type="match status" value="1"/>
</dbReference>
<feature type="transmembrane region" description="Helical" evidence="7">
    <location>
        <begin position="138"/>
        <end position="157"/>
    </location>
</feature>
<keyword evidence="6 7" id="KW-0472">Membrane</keyword>
<evidence type="ECO:0000256" key="7">
    <source>
        <dbReference type="RuleBase" id="RU363032"/>
    </source>
</evidence>
<evidence type="ECO:0000313" key="10">
    <source>
        <dbReference type="EMBL" id="EEA90090.1"/>
    </source>
</evidence>
<evidence type="ECO:0000256" key="3">
    <source>
        <dbReference type="ARBA" id="ARBA00022475"/>
    </source>
</evidence>
<keyword evidence="2 7" id="KW-0813">Transport</keyword>
<accession>B6GC87</accession>
<dbReference type="RefSeq" id="WP_006721340.1">
    <property type="nucleotide sequence ID" value="NZ_CP085935.1"/>
</dbReference>
<feature type="compositionally biased region" description="Basic and acidic residues" evidence="8">
    <location>
        <begin position="1"/>
        <end position="21"/>
    </location>
</feature>
<feature type="transmembrane region" description="Helical" evidence="7">
    <location>
        <begin position="213"/>
        <end position="234"/>
    </location>
</feature>
<reference evidence="10 11" key="1">
    <citation type="submission" date="2008-10" db="EMBL/GenBank/DDBJ databases">
        <title>Draft genome sequence of Collinsella stercoris (DSM 13279).</title>
        <authorList>
            <person name="Sudarsanam P."/>
            <person name="Ley R."/>
            <person name="Guruge J."/>
            <person name="Turnbaugh P.J."/>
            <person name="Mahowald M."/>
            <person name="Liep D."/>
            <person name="Gordon J."/>
        </authorList>
    </citation>
    <scope>NUCLEOTIDE SEQUENCE [LARGE SCALE GENOMIC DNA]</scope>
    <source>
        <strain evidence="10 11">DSM 13279</strain>
    </source>
</reference>
<dbReference type="InterPro" id="IPR000515">
    <property type="entry name" value="MetI-like"/>
</dbReference>